<evidence type="ECO:0000259" key="3">
    <source>
        <dbReference type="Pfam" id="PF03703"/>
    </source>
</evidence>
<organism evidence="4 5">
    <name type="scientific">Salibacter halophilus</name>
    <dbReference type="NCBI Taxonomy" id="1803916"/>
    <lineage>
        <taxon>Bacteria</taxon>
        <taxon>Pseudomonadati</taxon>
        <taxon>Bacteroidota</taxon>
        <taxon>Flavobacteriia</taxon>
        <taxon>Flavobacteriales</taxon>
        <taxon>Salibacteraceae</taxon>
        <taxon>Salibacter</taxon>
    </lineage>
</organism>
<feature type="domain" description="YdbS-like PH" evidence="3">
    <location>
        <begin position="265"/>
        <end position="335"/>
    </location>
</feature>
<keyword evidence="5" id="KW-1185">Reference proteome</keyword>
<feature type="transmembrane region" description="Helical" evidence="2">
    <location>
        <begin position="197"/>
        <end position="215"/>
    </location>
</feature>
<proteinExistence type="predicted"/>
<dbReference type="Proteomes" id="UP000435357">
    <property type="component" value="Unassembled WGS sequence"/>
</dbReference>
<protein>
    <submittedName>
        <fullName evidence="4">PH domain-containing protein</fullName>
    </submittedName>
</protein>
<feature type="transmembrane region" description="Helical" evidence="2">
    <location>
        <begin position="394"/>
        <end position="411"/>
    </location>
</feature>
<dbReference type="PIRSF" id="PIRSF026631">
    <property type="entry name" value="UCP026631"/>
    <property type="match status" value="1"/>
</dbReference>
<dbReference type="OrthoDB" id="1049931at2"/>
<name>A0A6N6M7C6_9FLAO</name>
<feature type="domain" description="YdbS-like PH" evidence="3">
    <location>
        <begin position="416"/>
        <end position="490"/>
    </location>
</feature>
<dbReference type="InterPro" id="IPR005182">
    <property type="entry name" value="YdbS-like_PH"/>
</dbReference>
<feature type="transmembrane region" description="Helical" evidence="2">
    <location>
        <begin position="12"/>
        <end position="37"/>
    </location>
</feature>
<feature type="region of interest" description="Disordered" evidence="1">
    <location>
        <begin position="153"/>
        <end position="174"/>
    </location>
</feature>
<dbReference type="PANTHER" id="PTHR34473:SF2">
    <property type="entry name" value="UPF0699 TRANSMEMBRANE PROTEIN YDBT"/>
    <property type="match status" value="1"/>
</dbReference>
<feature type="domain" description="YdbS-like PH" evidence="3">
    <location>
        <begin position="70"/>
        <end position="149"/>
    </location>
</feature>
<sequence>MSEIDLSTKKRQAPIGVAILFLLNLRKAVNLFIPFLFLKYGAGSSLLGISLYAIGIILFLGFIAFSYFEYKNFFFYAVEDKFIIERGVFRKDKTTIPFERIQTVHTAQNLAQQLFKVVGLKIDTAGSADNEIEIPALDRSYARSLQEYLLKKKEKDQKQQSEPGEEETTAQPEVESWEKPILKLSIKDLLKVGLTENHLRSGLILFAVVNGYIWQFEEFLLEPFEPYLEEAEGWLTQWVLLLPFTIIVFIVVSVAFSLIRIVLRYFNLQFFLNERGLVLKSGLLKRNEFHVPRNKIQYFKWSSNPLRKLLGFKTFVVKQAGVNENREDKRTVSVPGCKNKQLIDVLQEFYPERYTGKFHRLGSHKLLFFQRFIWLVMMPSIIVTASFYASELTWHYFAPIPLFVLLGGFWAHKFQRSVQFRTNGEVIEIKKGWIFPSHLSITMYKLQNVSLKRSIFQRRRGLSTLVFFTAAGDESMPHLSHNDAIDIYNFVLYKIESSQKSWM</sequence>
<evidence type="ECO:0000313" key="5">
    <source>
        <dbReference type="Proteomes" id="UP000435357"/>
    </source>
</evidence>
<comment type="caution">
    <text evidence="4">The sequence shown here is derived from an EMBL/GenBank/DDBJ whole genome shotgun (WGS) entry which is preliminary data.</text>
</comment>
<keyword evidence="2" id="KW-0812">Transmembrane</keyword>
<evidence type="ECO:0000256" key="2">
    <source>
        <dbReference type="SAM" id="Phobius"/>
    </source>
</evidence>
<keyword evidence="2" id="KW-0472">Membrane</keyword>
<dbReference type="Pfam" id="PF03703">
    <property type="entry name" value="bPH_2"/>
    <property type="match status" value="3"/>
</dbReference>
<gene>
    <name evidence="4" type="ORF">F3059_06825</name>
</gene>
<feature type="transmembrane region" description="Helical" evidence="2">
    <location>
        <begin position="49"/>
        <end position="68"/>
    </location>
</feature>
<dbReference type="RefSeq" id="WP_151167553.1">
    <property type="nucleotide sequence ID" value="NZ_WACR01000005.1"/>
</dbReference>
<dbReference type="InterPro" id="IPR014529">
    <property type="entry name" value="UCP026631"/>
</dbReference>
<reference evidence="4 5" key="1">
    <citation type="submission" date="2019-09" db="EMBL/GenBank/DDBJ databases">
        <title>Genomes of Cryomorphaceae.</title>
        <authorList>
            <person name="Bowman J.P."/>
        </authorList>
    </citation>
    <scope>NUCLEOTIDE SEQUENCE [LARGE SCALE GENOMIC DNA]</scope>
    <source>
        <strain evidence="4 5">KCTC 52047</strain>
    </source>
</reference>
<evidence type="ECO:0000313" key="4">
    <source>
        <dbReference type="EMBL" id="KAB1064410.1"/>
    </source>
</evidence>
<keyword evidence="2" id="KW-1133">Transmembrane helix</keyword>
<dbReference type="EMBL" id="WACR01000005">
    <property type="protein sequence ID" value="KAB1064410.1"/>
    <property type="molecule type" value="Genomic_DNA"/>
</dbReference>
<accession>A0A6N6M7C6</accession>
<dbReference type="PANTHER" id="PTHR34473">
    <property type="entry name" value="UPF0699 TRANSMEMBRANE PROTEIN YDBS"/>
    <property type="match status" value="1"/>
</dbReference>
<feature type="transmembrane region" description="Helical" evidence="2">
    <location>
        <begin position="235"/>
        <end position="263"/>
    </location>
</feature>
<evidence type="ECO:0000256" key="1">
    <source>
        <dbReference type="SAM" id="MobiDB-lite"/>
    </source>
</evidence>
<feature type="transmembrane region" description="Helical" evidence="2">
    <location>
        <begin position="366"/>
        <end position="388"/>
    </location>
</feature>
<dbReference type="AlphaFoldDB" id="A0A6N6M7C6"/>